<gene>
    <name evidence="10" type="ORF">FRX48_03567</name>
</gene>
<feature type="region of interest" description="Disordered" evidence="7">
    <location>
        <begin position="989"/>
        <end position="1072"/>
    </location>
</feature>
<dbReference type="AlphaFoldDB" id="A0A5M8PSM6"/>
<sequence length="1072" mass="119307">MSHYGNPHHANTAYNGGVYPQTSRPMMQHDLPPPPPPIMPALPSGLPPSMDMYRFQGDSWRPGGGYYAQQQNEFSFRSNHNGPQYPHDTDYYTRPTRSNTYATNEQRQLHSEGIRGPGQDGYHGGKDDRRGHAPHRGRGHRPRPATADRPLLRFLRGTTPEQLLGMVEDQSGSKRFLPAEDLSDSAEEDMDESDSDQNEQSTTDGQTLLVSLKPADGEGEAASIEPPAKRQAREPTTGAQHEGARIPQWSNPDPYTVLPPPDEAQRKKRDVVKLIRKARIVSENMPSAQSQVATNDDFISFGFDDDLNLENEYNALSDNEEHHPRGVPGAPSGPRQFSHLQNLHGQISMNAPGVDGRFLSANSLGTPPGGDILVPDQPQGTSRHEWPLREVDATVDPVEPVPYAKILSPPNISMSNKSQGPVRDAWPPTDVNEALGTRKRTHDDVIKDEPSPPRQRVRNGTKVLKGKDQVLQEWTWNRKSIASATPWLIHDHKNTENQGFRLHKEICDFYDFVKPRAFEQTMREEVLGRLREIVKRRFPASDVHCFGSFAAGLYLPTADIDVVVVSDGYLKHGVPNVCQSRSQMYSFAKHLKIVAMAEHDFVEVIPKAKVPLIKFVDRITSLRVDISFENKTGLIANHTFGAWKQQFPAMPILVMVIKQFLMMRGLNEVVNGGLGGFSVTCLVTSLLQNMPRVQTGEMVPEHHLGELLMEFLDFYGNQLDIARAGILMEPPAYFDKRRSNGSTYKAYKSDRLAIMDPNRPENDISGGSRNVMLIFKHFAQARQEILEAMSDVKHISLLDCMLGGNYDSFTWQRMRLKELYRAKYGKLEINEPEPSAANHPSPDNKLYPNDILDFGSSVPSKAPAIDGSSSLHLQGVLANPFGPSQPPAKTRKEMAATAAKARPTSRQSLPVAKSKAKQHEKQKREHKPKNTAAVAEKVSQASKPPQPSVASASRKARARANKLKNEYPGMKDIPVTVSKKARTKLIADYNAQRMDAREKLVDPKKKPADQKKPIDAKKKPVNEKKKPVEPKIKPAKPKGTPKTQARRSQKVAAQPAATSAPGTSNRTPIEIN</sequence>
<dbReference type="OrthoDB" id="273917at2759"/>
<feature type="region of interest" description="Disordered" evidence="7">
    <location>
        <begin position="1"/>
        <end position="29"/>
    </location>
</feature>
<keyword evidence="5" id="KW-0479">Metal-binding</keyword>
<dbReference type="GO" id="GO:0010605">
    <property type="term" value="P:negative regulation of macromolecule metabolic process"/>
    <property type="evidence" value="ECO:0007669"/>
    <property type="project" value="UniProtKB-ARBA"/>
</dbReference>
<dbReference type="PANTHER" id="PTHR23092">
    <property type="entry name" value="POLY(A) RNA POLYMERASE"/>
    <property type="match status" value="1"/>
</dbReference>
<dbReference type="Gene3D" id="1.10.1410.10">
    <property type="match status" value="1"/>
</dbReference>
<protein>
    <recommendedName>
        <fullName evidence="3">polynucleotide adenylyltransferase</fullName>
        <ecNumber evidence="3">2.7.7.19</ecNumber>
    </recommendedName>
</protein>
<evidence type="ECO:0000256" key="1">
    <source>
        <dbReference type="ARBA" id="ARBA00001936"/>
    </source>
</evidence>
<dbReference type="SUPFAM" id="SSF81631">
    <property type="entry name" value="PAP/OAS1 substrate-binding domain"/>
    <property type="match status" value="1"/>
</dbReference>
<evidence type="ECO:0000256" key="7">
    <source>
        <dbReference type="SAM" id="MobiDB-lite"/>
    </source>
</evidence>
<comment type="cofactor">
    <cofactor evidence="1">
        <name>Mn(2+)</name>
        <dbReference type="ChEBI" id="CHEBI:29035"/>
    </cofactor>
</comment>
<feature type="compositionally biased region" description="Basic residues" evidence="7">
    <location>
        <begin position="132"/>
        <end position="143"/>
    </location>
</feature>
<feature type="compositionally biased region" description="Basic and acidic residues" evidence="7">
    <location>
        <begin position="994"/>
        <end position="1032"/>
    </location>
</feature>
<reference evidence="10 11" key="1">
    <citation type="submission" date="2019-09" db="EMBL/GenBank/DDBJ databases">
        <title>The hologenome of the rock-dwelling lichen Lasallia pustulata.</title>
        <authorList>
            <person name="Greshake Tzovaras B."/>
            <person name="Segers F."/>
            <person name="Bicker A."/>
            <person name="Dal Grande F."/>
            <person name="Otte J."/>
            <person name="Hankeln T."/>
            <person name="Schmitt I."/>
            <person name="Ebersberger I."/>
        </authorList>
    </citation>
    <scope>NUCLEOTIDE SEQUENCE [LARGE SCALE GENOMIC DNA]</scope>
    <source>
        <strain evidence="10">A1-1</strain>
    </source>
</reference>
<organism evidence="10 11">
    <name type="scientific">Lasallia pustulata</name>
    <dbReference type="NCBI Taxonomy" id="136370"/>
    <lineage>
        <taxon>Eukaryota</taxon>
        <taxon>Fungi</taxon>
        <taxon>Dikarya</taxon>
        <taxon>Ascomycota</taxon>
        <taxon>Pezizomycotina</taxon>
        <taxon>Lecanoromycetes</taxon>
        <taxon>OSLEUM clade</taxon>
        <taxon>Umbilicariomycetidae</taxon>
        <taxon>Umbilicariales</taxon>
        <taxon>Umbilicariaceae</taxon>
        <taxon>Lasallia</taxon>
    </lineage>
</organism>
<keyword evidence="6" id="KW-0460">Magnesium</keyword>
<dbReference type="GO" id="GO:0003729">
    <property type="term" value="F:mRNA binding"/>
    <property type="evidence" value="ECO:0007669"/>
    <property type="project" value="TreeGrafter"/>
</dbReference>
<evidence type="ECO:0000256" key="2">
    <source>
        <dbReference type="ARBA" id="ARBA00008593"/>
    </source>
</evidence>
<evidence type="ECO:0000256" key="4">
    <source>
        <dbReference type="ARBA" id="ARBA00022679"/>
    </source>
</evidence>
<keyword evidence="4" id="KW-0808">Transferase</keyword>
<dbReference type="GO" id="GO:0043634">
    <property type="term" value="P:polyadenylation-dependent ncRNA catabolic process"/>
    <property type="evidence" value="ECO:0007669"/>
    <property type="project" value="TreeGrafter"/>
</dbReference>
<dbReference type="Proteomes" id="UP000324767">
    <property type="component" value="Unassembled WGS sequence"/>
</dbReference>
<feature type="region of interest" description="Disordered" evidence="7">
    <location>
        <begin position="77"/>
        <end position="152"/>
    </location>
</feature>
<dbReference type="Pfam" id="PF03828">
    <property type="entry name" value="PAP_assoc"/>
    <property type="match status" value="1"/>
</dbReference>
<evidence type="ECO:0000259" key="9">
    <source>
        <dbReference type="Pfam" id="PF22600"/>
    </source>
</evidence>
<feature type="compositionally biased region" description="Polar residues" evidence="7">
    <location>
        <begin position="1056"/>
        <end position="1072"/>
    </location>
</feature>
<feature type="domain" description="Poly(A) RNA polymerase mitochondrial-like central palm" evidence="9">
    <location>
        <begin position="502"/>
        <end position="644"/>
    </location>
</feature>
<dbReference type="Gene3D" id="3.30.460.10">
    <property type="entry name" value="Beta Polymerase, domain 2"/>
    <property type="match status" value="1"/>
</dbReference>
<dbReference type="GO" id="GO:0005730">
    <property type="term" value="C:nucleolus"/>
    <property type="evidence" value="ECO:0007669"/>
    <property type="project" value="TreeGrafter"/>
</dbReference>
<proteinExistence type="inferred from homology"/>
<dbReference type="InterPro" id="IPR043519">
    <property type="entry name" value="NT_sf"/>
</dbReference>
<dbReference type="EMBL" id="VXIT01000005">
    <property type="protein sequence ID" value="KAA6412576.1"/>
    <property type="molecule type" value="Genomic_DNA"/>
</dbReference>
<evidence type="ECO:0000256" key="3">
    <source>
        <dbReference type="ARBA" id="ARBA00012388"/>
    </source>
</evidence>
<dbReference type="FunFam" id="3.30.460.10:FF:000006">
    <property type="entry name" value="non-canonical poly(A) RNA polymerase PAPD5"/>
    <property type="match status" value="1"/>
</dbReference>
<comment type="caution">
    <text evidence="10">The sequence shown here is derived from an EMBL/GenBank/DDBJ whole genome shotgun (WGS) entry which is preliminary data.</text>
</comment>
<dbReference type="CDD" id="cd05402">
    <property type="entry name" value="NT_PAP_TUTase"/>
    <property type="match status" value="1"/>
</dbReference>
<comment type="similarity">
    <text evidence="2">Belongs to the DNA polymerase type-B-like family.</text>
</comment>
<feature type="region of interest" description="Disordered" evidence="7">
    <location>
        <begin position="182"/>
        <end position="205"/>
    </location>
</feature>
<evidence type="ECO:0000256" key="6">
    <source>
        <dbReference type="ARBA" id="ARBA00022842"/>
    </source>
</evidence>
<feature type="compositionally biased region" description="Polar residues" evidence="7">
    <location>
        <begin position="95"/>
        <end position="106"/>
    </location>
</feature>
<dbReference type="GO" id="GO:0031123">
    <property type="term" value="P:RNA 3'-end processing"/>
    <property type="evidence" value="ECO:0007669"/>
    <property type="project" value="TreeGrafter"/>
</dbReference>
<dbReference type="GO" id="GO:1990817">
    <property type="term" value="F:poly(A) RNA polymerase activity"/>
    <property type="evidence" value="ECO:0007669"/>
    <property type="project" value="UniProtKB-EC"/>
</dbReference>
<feature type="region of interest" description="Disordered" evidence="7">
    <location>
        <begin position="217"/>
        <end position="269"/>
    </location>
</feature>
<feature type="region of interest" description="Disordered" evidence="7">
    <location>
        <begin position="831"/>
        <end position="852"/>
    </location>
</feature>
<feature type="region of interest" description="Disordered" evidence="7">
    <location>
        <begin position="876"/>
        <end position="975"/>
    </location>
</feature>
<dbReference type="InterPro" id="IPR054708">
    <property type="entry name" value="MTPAP-like_central"/>
</dbReference>
<dbReference type="EC" id="2.7.7.19" evidence="3"/>
<accession>A0A5M8PSM6</accession>
<dbReference type="InterPro" id="IPR002058">
    <property type="entry name" value="PAP_assoc"/>
</dbReference>
<name>A0A5M8PSM6_9LECA</name>
<evidence type="ECO:0000259" key="8">
    <source>
        <dbReference type="Pfam" id="PF03828"/>
    </source>
</evidence>
<evidence type="ECO:0000313" key="10">
    <source>
        <dbReference type="EMBL" id="KAA6412576.1"/>
    </source>
</evidence>
<dbReference type="SUPFAM" id="SSF81301">
    <property type="entry name" value="Nucleotidyltransferase"/>
    <property type="match status" value="1"/>
</dbReference>
<feature type="domain" description="PAP-associated" evidence="8">
    <location>
        <begin position="703"/>
        <end position="762"/>
    </location>
</feature>
<dbReference type="Pfam" id="PF22600">
    <property type="entry name" value="MTPAP-like_central"/>
    <property type="match status" value="1"/>
</dbReference>
<evidence type="ECO:0000313" key="11">
    <source>
        <dbReference type="Proteomes" id="UP000324767"/>
    </source>
</evidence>
<dbReference type="GO" id="GO:0031499">
    <property type="term" value="C:TRAMP complex"/>
    <property type="evidence" value="ECO:0007669"/>
    <property type="project" value="TreeGrafter"/>
</dbReference>
<evidence type="ECO:0000256" key="5">
    <source>
        <dbReference type="ARBA" id="ARBA00022723"/>
    </source>
</evidence>
<feature type="compositionally biased region" description="Acidic residues" evidence="7">
    <location>
        <begin position="182"/>
        <end position="197"/>
    </location>
</feature>
<dbReference type="PANTHER" id="PTHR23092:SF15">
    <property type="entry name" value="INACTIVE NON-CANONICAL POLY(A) RNA POLYMERASE PROTEIN TRF4-2-RELATED"/>
    <property type="match status" value="1"/>
</dbReference>
<dbReference type="InterPro" id="IPR045862">
    <property type="entry name" value="Trf4-like"/>
</dbReference>
<dbReference type="GO" id="GO:0046872">
    <property type="term" value="F:metal ion binding"/>
    <property type="evidence" value="ECO:0007669"/>
    <property type="project" value="UniProtKB-KW"/>
</dbReference>